<feature type="signal peptide" evidence="2">
    <location>
        <begin position="1"/>
        <end position="30"/>
    </location>
</feature>
<dbReference type="SUPFAM" id="SSF53850">
    <property type="entry name" value="Periplasmic binding protein-like II"/>
    <property type="match status" value="1"/>
</dbReference>
<dbReference type="CDD" id="cd13578">
    <property type="entry name" value="PBP2_Bug27"/>
    <property type="match status" value="1"/>
</dbReference>
<dbReference type="RefSeq" id="WP_160550943.1">
    <property type="nucleotide sequence ID" value="NZ_CP047650.1"/>
</dbReference>
<dbReference type="PROSITE" id="PS51318">
    <property type="entry name" value="TAT"/>
    <property type="match status" value="1"/>
</dbReference>
<dbReference type="PANTHER" id="PTHR42928:SF5">
    <property type="entry name" value="BLR1237 PROTEIN"/>
    <property type="match status" value="1"/>
</dbReference>
<keyword evidence="4" id="KW-1185">Reference proteome</keyword>
<proteinExistence type="inferred from homology"/>
<dbReference type="KEGG" id="xyk:GT347_05155"/>
<name>A0A857J3J2_9BURK</name>
<organism evidence="3 4">
    <name type="scientific">Xylophilus rhododendri</name>
    <dbReference type="NCBI Taxonomy" id="2697032"/>
    <lineage>
        <taxon>Bacteria</taxon>
        <taxon>Pseudomonadati</taxon>
        <taxon>Pseudomonadota</taxon>
        <taxon>Betaproteobacteria</taxon>
        <taxon>Burkholderiales</taxon>
        <taxon>Xylophilus</taxon>
    </lineage>
</organism>
<evidence type="ECO:0000313" key="3">
    <source>
        <dbReference type="EMBL" id="QHI97425.1"/>
    </source>
</evidence>
<dbReference type="PIRSF" id="PIRSF017082">
    <property type="entry name" value="YflP"/>
    <property type="match status" value="1"/>
</dbReference>
<feature type="chain" id="PRO_5032999536" evidence="2">
    <location>
        <begin position="31"/>
        <end position="334"/>
    </location>
</feature>
<dbReference type="Proteomes" id="UP000464787">
    <property type="component" value="Chromosome"/>
</dbReference>
<reference evidence="3 4" key="1">
    <citation type="submission" date="2020-01" db="EMBL/GenBank/DDBJ databases">
        <title>Genome sequencing of strain KACC 21265.</title>
        <authorList>
            <person name="Heo J."/>
            <person name="Kim S.-J."/>
            <person name="Kim J.-S."/>
            <person name="Hong S.-B."/>
            <person name="Kwon S.-W."/>
        </authorList>
    </citation>
    <scope>NUCLEOTIDE SEQUENCE [LARGE SCALE GENOMIC DNA]</scope>
    <source>
        <strain evidence="3 4">KACC 21265</strain>
    </source>
</reference>
<dbReference type="AlphaFoldDB" id="A0A857J3J2"/>
<dbReference type="InterPro" id="IPR005064">
    <property type="entry name" value="BUG"/>
</dbReference>
<evidence type="ECO:0000256" key="2">
    <source>
        <dbReference type="SAM" id="SignalP"/>
    </source>
</evidence>
<evidence type="ECO:0000256" key="1">
    <source>
        <dbReference type="ARBA" id="ARBA00006987"/>
    </source>
</evidence>
<evidence type="ECO:0000313" key="4">
    <source>
        <dbReference type="Proteomes" id="UP000464787"/>
    </source>
</evidence>
<accession>A0A857J3J2</accession>
<dbReference type="Gene3D" id="3.40.190.150">
    <property type="entry name" value="Bordetella uptake gene, domain 1"/>
    <property type="match status" value="1"/>
</dbReference>
<protein>
    <submittedName>
        <fullName evidence="3">Solute-binding protein</fullName>
    </submittedName>
</protein>
<dbReference type="Gene3D" id="3.40.190.10">
    <property type="entry name" value="Periplasmic binding protein-like II"/>
    <property type="match status" value="1"/>
</dbReference>
<dbReference type="Pfam" id="PF03401">
    <property type="entry name" value="TctC"/>
    <property type="match status" value="1"/>
</dbReference>
<keyword evidence="2" id="KW-0732">Signal</keyword>
<dbReference type="InterPro" id="IPR042100">
    <property type="entry name" value="Bug_dom1"/>
</dbReference>
<gene>
    <name evidence="3" type="ORF">GT347_05155</name>
</gene>
<dbReference type="EMBL" id="CP047650">
    <property type="protein sequence ID" value="QHI97425.1"/>
    <property type="molecule type" value="Genomic_DNA"/>
</dbReference>
<dbReference type="PANTHER" id="PTHR42928">
    <property type="entry name" value="TRICARBOXYLATE-BINDING PROTEIN"/>
    <property type="match status" value="1"/>
</dbReference>
<sequence length="334" mass="34130">MRQELSRRAFTRLSACAAAAALGPHTGAWAQPAGLPGASDKPIRLVVPLAAGSTVDAVARAIAPAFGRSTGHPLVVENLVGAGGIPGTSQIVKAPRDGLTLGMVSSNHVINPSIYKSVPYDSLKDITPIAVIATVPLVLVVHPGLPVKSVKELIAYAHEKPGVLNYGSAGNGSTLQLAAELLVSETGISLKHVPYRGTGPLITDLIGGQVQLAFVSISQVAPQVKAGTLRALAISTPRRSAALPELPTLAEAGVPNYSFDAWIALIGPADLPKAVVDADARAIRAAMASPEANAAIAGQGLNILDIGPDAAAAFFSAELLKHQKLVKQSGAVLD</sequence>
<dbReference type="InterPro" id="IPR006311">
    <property type="entry name" value="TAT_signal"/>
</dbReference>
<comment type="similarity">
    <text evidence="1">Belongs to the UPF0065 (bug) family.</text>
</comment>